<keyword evidence="8" id="KW-1185">Reference proteome</keyword>
<organism evidence="7 8">
    <name type="scientific">Henosepilachna vigintioctopunctata</name>
    <dbReference type="NCBI Taxonomy" id="420089"/>
    <lineage>
        <taxon>Eukaryota</taxon>
        <taxon>Metazoa</taxon>
        <taxon>Ecdysozoa</taxon>
        <taxon>Arthropoda</taxon>
        <taxon>Hexapoda</taxon>
        <taxon>Insecta</taxon>
        <taxon>Pterygota</taxon>
        <taxon>Neoptera</taxon>
        <taxon>Endopterygota</taxon>
        <taxon>Coleoptera</taxon>
        <taxon>Polyphaga</taxon>
        <taxon>Cucujiformia</taxon>
        <taxon>Coccinelloidea</taxon>
        <taxon>Coccinellidae</taxon>
        <taxon>Epilachninae</taxon>
        <taxon>Epilachnini</taxon>
        <taxon>Henosepilachna</taxon>
    </lineage>
</organism>
<keyword evidence="3" id="KW-0804">Transcription</keyword>
<dbReference type="InterPro" id="IPR052435">
    <property type="entry name" value="YY1-Transcr_Regul"/>
</dbReference>
<keyword evidence="2" id="KW-0805">Transcription regulation</keyword>
<feature type="compositionally biased region" description="Acidic residues" evidence="5">
    <location>
        <begin position="153"/>
        <end position="173"/>
    </location>
</feature>
<evidence type="ECO:0000256" key="2">
    <source>
        <dbReference type="ARBA" id="ARBA00023015"/>
    </source>
</evidence>
<evidence type="ECO:0000256" key="3">
    <source>
        <dbReference type="ARBA" id="ARBA00023163"/>
    </source>
</evidence>
<feature type="region of interest" description="Disordered" evidence="5">
    <location>
        <begin position="153"/>
        <end position="189"/>
    </location>
</feature>
<feature type="domain" description="Myb-like" evidence="6">
    <location>
        <begin position="1245"/>
        <end position="1295"/>
    </location>
</feature>
<dbReference type="GO" id="GO:0003712">
    <property type="term" value="F:transcription coregulator activity"/>
    <property type="evidence" value="ECO:0007669"/>
    <property type="project" value="TreeGrafter"/>
</dbReference>
<proteinExistence type="predicted"/>
<dbReference type="Proteomes" id="UP001431783">
    <property type="component" value="Unassembled WGS sequence"/>
</dbReference>
<dbReference type="SUPFAM" id="SSF46689">
    <property type="entry name" value="Homeodomain-like"/>
    <property type="match status" value="1"/>
</dbReference>
<accession>A0AAW1TSU0</accession>
<reference evidence="7 8" key="1">
    <citation type="submission" date="2023-03" db="EMBL/GenBank/DDBJ databases">
        <title>Genome insight into feeding habits of ladybird beetles.</title>
        <authorList>
            <person name="Li H.-S."/>
            <person name="Huang Y.-H."/>
            <person name="Pang H."/>
        </authorList>
    </citation>
    <scope>NUCLEOTIDE SEQUENCE [LARGE SCALE GENOMIC DNA]</scope>
    <source>
        <strain evidence="7">SYSU_2023b</strain>
        <tissue evidence="7">Whole body</tissue>
    </source>
</reference>
<dbReference type="EMBL" id="JARQZJ010000031">
    <property type="protein sequence ID" value="KAK9873829.1"/>
    <property type="molecule type" value="Genomic_DNA"/>
</dbReference>
<sequence>MYKMNHNNNETSKTIPYDSYQTDSNDSEWGLEIVIKSTPKKRRRKSIDPIDKKIIDEFEKDIEETLEEKAAKSNLSHTTVKSILKHVFTDEHVLALVKQKEGCEDVEGIIPYEPKITRSKAKELLSNTGSVISLPWQTRTATSEVQALLTQDLQEDSSGDEYVPGEEESEDDISLSVSNPPTPAPQGTPIRQCTDEVEAEIFKTPQQNPKKCRDQTENANIALRTRSKFCLNETPLEKIEQDFIPPDITTDMYEIYCNDEEWKEFLKSFTQPLEEVVKNTEDEDHDPEYNFLSDEEIETVDKEELRADKAVKVPRKELNDLMAELFEYVDIYSKKNDEKLACDTTSDSTNQFQQQLLDSCTENLNFSDSSNVTNDDNHPIEYCLRNSFTYSQLLLLQQQMRQHVQMLTQNFLLTYCHPIYADFSTTLKEYLLNFKFLSNENKSSVFNCTNLENSLDLVNSWEKLFENNDEAAMETRKQFAEVMEESVKRHSKREHYHLPFSQLIFKTIADSDIFMYPHLLPQIPFKHPDLLKKDIVPFSYSEYQLIALGLEQFIPYFMNVKEFMTNKKEINLKKIAELIHDLMMPARQPNQIYRQIYEKKHEKYLPNPIAYFAMHKKAPLSIQQVSPFISCETIPPRKRPPNLLPTQWRNYIWPGWRTKEDCEQPHFPKPTIMLNEPKKQKIPKTLIKLLPNLSSDLNPKCETKKESDSVSFKQKLSKSNDNALKIKFINCFRSTISYCEYYDLRRKIDCQNDSHATENIDDSNSKKLLGEKEILKVDNLPCLDISDTSNRNILCNDFEITKNMKNPKSICDTVETSVLNSSEITFSKWNKDVKNCKTYTHDKNELHSSTCETKAEREKQFLSRLATITPPELPTEKDKRVQFARTYFIKLKKTLQKADYIKVAYTFQKSYKKKFNAMNLYRILSPILKPKYQTLAEELLLFLDLELANAIGKLIPFLLTNHLDIFKTNIEAYFKHEPLLWRKIEESFLELDNKTFITLDRLKNTILPILRSHPLLCHNILEVFLKETTPSSLLNSTWEINDIQNLGNKENEKFSNSLAKAEKCDCFCHKPREQGSHHECTNCGLRFLDGRIYCQSSEGYKIINITFPFDPNIDDNIISSNEISHNSSRTLNSECGSNLEIFNEIKDIEECEIPNKVKSKFGKRTRKKQMLKGNIFKKNKMKPSNSNCISLSECINKTACCLKPTKDDLSCNDKLTVQCVELAPCSHDLSQKSPIKSLLEKNIENPQEWTREEDKVILQIFQQKIDEEAIVIIQKHLKNRSAEDIRTRFEMLMSLMQLMDY</sequence>
<name>A0AAW1TSU0_9CUCU</name>
<evidence type="ECO:0000259" key="6">
    <source>
        <dbReference type="SMART" id="SM00717"/>
    </source>
</evidence>
<dbReference type="GO" id="GO:0005634">
    <property type="term" value="C:nucleus"/>
    <property type="evidence" value="ECO:0007669"/>
    <property type="project" value="UniProtKB-SubCell"/>
</dbReference>
<comment type="caution">
    <text evidence="7">The sequence shown here is derived from an EMBL/GenBank/DDBJ whole genome shotgun (WGS) entry which is preliminary data.</text>
</comment>
<dbReference type="Gene3D" id="1.10.10.60">
    <property type="entry name" value="Homeodomain-like"/>
    <property type="match status" value="1"/>
</dbReference>
<dbReference type="InterPro" id="IPR001005">
    <property type="entry name" value="SANT/Myb"/>
</dbReference>
<dbReference type="Pfam" id="PF21227">
    <property type="entry name" value="Myb_DNA-binding_7"/>
    <property type="match status" value="1"/>
</dbReference>
<dbReference type="PANTHER" id="PTHR16088">
    <property type="entry name" value="YY1 ASSOCIATED PROTEIN-RELATED"/>
    <property type="match status" value="1"/>
</dbReference>
<gene>
    <name evidence="7" type="ORF">WA026_002187</name>
</gene>
<dbReference type="PANTHER" id="PTHR16088:SF3">
    <property type="entry name" value="GON-4-LIKE PROTEIN"/>
    <property type="match status" value="1"/>
</dbReference>
<evidence type="ECO:0000256" key="5">
    <source>
        <dbReference type="SAM" id="MobiDB-lite"/>
    </source>
</evidence>
<keyword evidence="4" id="KW-0539">Nucleus</keyword>
<dbReference type="InterPro" id="IPR009057">
    <property type="entry name" value="Homeodomain-like_sf"/>
</dbReference>
<dbReference type="GO" id="GO:0006355">
    <property type="term" value="P:regulation of DNA-templated transcription"/>
    <property type="evidence" value="ECO:0007669"/>
    <property type="project" value="TreeGrafter"/>
</dbReference>
<evidence type="ECO:0000256" key="1">
    <source>
        <dbReference type="ARBA" id="ARBA00004123"/>
    </source>
</evidence>
<evidence type="ECO:0000313" key="8">
    <source>
        <dbReference type="Proteomes" id="UP001431783"/>
    </source>
</evidence>
<evidence type="ECO:0000256" key="4">
    <source>
        <dbReference type="ARBA" id="ARBA00023242"/>
    </source>
</evidence>
<protein>
    <recommendedName>
        <fullName evidence="6">Myb-like domain-containing protein</fullName>
    </recommendedName>
</protein>
<dbReference type="SMART" id="SM00717">
    <property type="entry name" value="SANT"/>
    <property type="match status" value="1"/>
</dbReference>
<comment type="subcellular location">
    <subcellularLocation>
        <location evidence="1">Nucleus</location>
    </subcellularLocation>
</comment>
<evidence type="ECO:0000313" key="7">
    <source>
        <dbReference type="EMBL" id="KAK9873829.1"/>
    </source>
</evidence>